<dbReference type="Proteomes" id="UP000036987">
    <property type="component" value="Unassembled WGS sequence"/>
</dbReference>
<dbReference type="EMBL" id="LFYR01001714">
    <property type="protein sequence ID" value="KMZ59801.1"/>
    <property type="molecule type" value="Genomic_DNA"/>
</dbReference>
<dbReference type="InterPro" id="IPR055482">
    <property type="entry name" value="DUF7054"/>
</dbReference>
<protein>
    <recommendedName>
        <fullName evidence="1">DUF7054 domain-containing protein</fullName>
    </recommendedName>
</protein>
<name>A0A0K9NSP6_ZOSMR</name>
<dbReference type="Pfam" id="PF23156">
    <property type="entry name" value="DUF7054"/>
    <property type="match status" value="1"/>
</dbReference>
<gene>
    <name evidence="2" type="ORF">ZOSMA_64G00160</name>
</gene>
<dbReference type="OrthoDB" id="1919859at2759"/>
<accession>A0A0K9NSP6</accession>
<sequence>MVTILARSNSKKKIGGSTGARKDWNVERFLIKVTVVGSAGPIRFVVKEGERVSDVIAIVLRSYAREGRRPILGSDHRDFLLYSSTYGSGVLPHWKALSSHEGRNFVICKKQKVVVSPEFGHGRAEVGSGKVNNRGSIWKSLFHSLKVSSH</sequence>
<reference evidence="3" key="1">
    <citation type="journal article" date="2016" name="Nature">
        <title>The genome of the seagrass Zostera marina reveals angiosperm adaptation to the sea.</title>
        <authorList>
            <person name="Olsen J.L."/>
            <person name="Rouze P."/>
            <person name="Verhelst B."/>
            <person name="Lin Y.-C."/>
            <person name="Bayer T."/>
            <person name="Collen J."/>
            <person name="Dattolo E."/>
            <person name="De Paoli E."/>
            <person name="Dittami S."/>
            <person name="Maumus F."/>
            <person name="Michel G."/>
            <person name="Kersting A."/>
            <person name="Lauritano C."/>
            <person name="Lohaus R."/>
            <person name="Toepel M."/>
            <person name="Tonon T."/>
            <person name="Vanneste K."/>
            <person name="Amirebrahimi M."/>
            <person name="Brakel J."/>
            <person name="Bostroem C."/>
            <person name="Chovatia M."/>
            <person name="Grimwood J."/>
            <person name="Jenkins J.W."/>
            <person name="Jueterbock A."/>
            <person name="Mraz A."/>
            <person name="Stam W.T."/>
            <person name="Tice H."/>
            <person name="Bornberg-Bauer E."/>
            <person name="Green P.J."/>
            <person name="Pearson G.A."/>
            <person name="Procaccini G."/>
            <person name="Duarte C.M."/>
            <person name="Schmutz J."/>
            <person name="Reusch T.B.H."/>
            <person name="Van de Peer Y."/>
        </authorList>
    </citation>
    <scope>NUCLEOTIDE SEQUENCE [LARGE SCALE GENOMIC DNA]</scope>
    <source>
        <strain evidence="3">cv. Finnish</strain>
    </source>
</reference>
<dbReference type="PANTHER" id="PTHR33270:SF18">
    <property type="entry name" value="OS02G0324700 PROTEIN"/>
    <property type="match status" value="1"/>
</dbReference>
<dbReference type="PANTHER" id="PTHR33270">
    <property type="entry name" value="BNAC05G50380D PROTEIN"/>
    <property type="match status" value="1"/>
</dbReference>
<keyword evidence="3" id="KW-1185">Reference proteome</keyword>
<evidence type="ECO:0000259" key="1">
    <source>
        <dbReference type="Pfam" id="PF23156"/>
    </source>
</evidence>
<dbReference type="InterPro" id="IPR040358">
    <property type="entry name" value="At4g22758-like"/>
</dbReference>
<comment type="caution">
    <text evidence="2">The sequence shown here is derived from an EMBL/GenBank/DDBJ whole genome shotgun (WGS) entry which is preliminary data.</text>
</comment>
<feature type="domain" description="DUF7054" evidence="1">
    <location>
        <begin position="27"/>
        <end position="108"/>
    </location>
</feature>
<proteinExistence type="predicted"/>
<evidence type="ECO:0000313" key="3">
    <source>
        <dbReference type="Proteomes" id="UP000036987"/>
    </source>
</evidence>
<organism evidence="2 3">
    <name type="scientific">Zostera marina</name>
    <name type="common">Eelgrass</name>
    <dbReference type="NCBI Taxonomy" id="29655"/>
    <lineage>
        <taxon>Eukaryota</taxon>
        <taxon>Viridiplantae</taxon>
        <taxon>Streptophyta</taxon>
        <taxon>Embryophyta</taxon>
        <taxon>Tracheophyta</taxon>
        <taxon>Spermatophyta</taxon>
        <taxon>Magnoliopsida</taxon>
        <taxon>Liliopsida</taxon>
        <taxon>Zosteraceae</taxon>
        <taxon>Zostera</taxon>
    </lineage>
</organism>
<evidence type="ECO:0000313" key="2">
    <source>
        <dbReference type="EMBL" id="KMZ59801.1"/>
    </source>
</evidence>
<dbReference type="AlphaFoldDB" id="A0A0K9NSP6"/>